<keyword evidence="6" id="KW-0511">Multifunctional enzyme</keyword>
<evidence type="ECO:0000256" key="1">
    <source>
        <dbReference type="ARBA" id="ARBA00012493"/>
    </source>
</evidence>
<sequence>ISSLLSSKNAFIWGQPQEDAFKKIKDKLTSAPCLKLYDVTKPTMISCDASSLGLGAVLLQGEGDEKHPVAYISRTLTSAEKGYANIEREALALTWASDRLKNFLVGKRFTIETDHKPLVPIFKTKHLDDLTPRLQRFRLRMMRYDFDIIYTPGKNLLVADALSRQPIPHHEEDSELAEEVDAYVHEISLVEINTSDENIVKVIQSQSQDPVCLQLRELLNKEWPSKTELPLELRDYYSVRDELCLIEGILMRGNRMIIPANLRNVMLNKLHEGHLGITKTRRRAQCTMWWPNISSDIERKIKGCPTCIQHASNHHEPLLPSTLPDFPWQIVSMDLFKFESHWYLVVVDHFSRFFELAHLQRMRTTDIIRVCKELFSRHGIPTRVCNDSGSQFQPLQSSEFQCFAREWGFATTTSSPHFHQANGAAEAAVKTAKSLLKKNKDD</sequence>
<evidence type="ECO:0000259" key="7">
    <source>
        <dbReference type="PROSITE" id="PS50994"/>
    </source>
</evidence>
<dbReference type="InterPro" id="IPR041588">
    <property type="entry name" value="Integrase_H2C2"/>
</dbReference>
<evidence type="ECO:0000256" key="2">
    <source>
        <dbReference type="ARBA" id="ARBA00022695"/>
    </source>
</evidence>
<evidence type="ECO:0000256" key="3">
    <source>
        <dbReference type="ARBA" id="ARBA00022722"/>
    </source>
</evidence>
<proteinExistence type="predicted"/>
<evidence type="ECO:0000256" key="4">
    <source>
        <dbReference type="ARBA" id="ARBA00022759"/>
    </source>
</evidence>
<dbReference type="Gene3D" id="1.10.340.70">
    <property type="match status" value="1"/>
</dbReference>
<keyword evidence="2" id="KW-0548">Nucleotidyltransferase</keyword>
<dbReference type="GO" id="GO:0015074">
    <property type="term" value="P:DNA integration"/>
    <property type="evidence" value="ECO:0007669"/>
    <property type="project" value="InterPro"/>
</dbReference>
<name>A0A0A9XMP5_LYGHE</name>
<keyword evidence="4" id="KW-0378">Hydrolase</keyword>
<dbReference type="GO" id="GO:0003964">
    <property type="term" value="F:RNA-directed DNA polymerase activity"/>
    <property type="evidence" value="ECO:0007669"/>
    <property type="project" value="UniProtKB-KW"/>
</dbReference>
<keyword evidence="2" id="KW-0808">Transferase</keyword>
<evidence type="ECO:0000313" key="8">
    <source>
        <dbReference type="EMBL" id="JAG20063.1"/>
    </source>
</evidence>
<dbReference type="InterPro" id="IPR012337">
    <property type="entry name" value="RNaseH-like_sf"/>
</dbReference>
<keyword evidence="5" id="KW-0695">RNA-directed DNA polymerase</keyword>
<dbReference type="FunFam" id="3.10.20.370:FF:000001">
    <property type="entry name" value="Retrovirus-related Pol polyprotein from transposon 17.6-like protein"/>
    <property type="match status" value="1"/>
</dbReference>
<reference evidence="8" key="2">
    <citation type="submission" date="2014-07" db="EMBL/GenBank/DDBJ databases">
        <authorList>
            <person name="Hull J."/>
        </authorList>
    </citation>
    <scope>NUCLEOTIDE SEQUENCE</scope>
</reference>
<dbReference type="GO" id="GO:0003676">
    <property type="term" value="F:nucleic acid binding"/>
    <property type="evidence" value="ECO:0007669"/>
    <property type="project" value="InterPro"/>
</dbReference>
<accession>A0A0A9XMP5</accession>
<dbReference type="PANTHER" id="PTHR37984">
    <property type="entry name" value="PROTEIN CBG26694"/>
    <property type="match status" value="1"/>
</dbReference>
<keyword evidence="3" id="KW-0540">Nuclease</keyword>
<protein>
    <recommendedName>
        <fullName evidence="1">RNA-directed DNA polymerase</fullName>
        <ecNumber evidence="1">2.7.7.49</ecNumber>
    </recommendedName>
</protein>
<dbReference type="GO" id="GO:0004519">
    <property type="term" value="F:endonuclease activity"/>
    <property type="evidence" value="ECO:0007669"/>
    <property type="project" value="UniProtKB-KW"/>
</dbReference>
<dbReference type="InterPro" id="IPR050951">
    <property type="entry name" value="Retrovirus_Pol_polyprotein"/>
</dbReference>
<dbReference type="InterPro" id="IPR043502">
    <property type="entry name" value="DNA/RNA_pol_sf"/>
</dbReference>
<dbReference type="InterPro" id="IPR001584">
    <property type="entry name" value="Integrase_cat-core"/>
</dbReference>
<dbReference type="Gene3D" id="3.10.20.370">
    <property type="match status" value="1"/>
</dbReference>
<feature type="domain" description="Integrase catalytic" evidence="7">
    <location>
        <begin position="323"/>
        <end position="442"/>
    </location>
</feature>
<evidence type="ECO:0000256" key="5">
    <source>
        <dbReference type="ARBA" id="ARBA00022918"/>
    </source>
</evidence>
<dbReference type="PROSITE" id="PS50994">
    <property type="entry name" value="INTEGRASE"/>
    <property type="match status" value="1"/>
</dbReference>
<dbReference type="GO" id="GO:0042575">
    <property type="term" value="C:DNA polymerase complex"/>
    <property type="evidence" value="ECO:0007669"/>
    <property type="project" value="UniProtKB-ARBA"/>
</dbReference>
<dbReference type="FunFam" id="1.10.340.70:FF:000003">
    <property type="entry name" value="Protein CBG25708"/>
    <property type="match status" value="1"/>
</dbReference>
<dbReference type="PANTHER" id="PTHR37984:SF5">
    <property type="entry name" value="PROTEIN NYNRIN-LIKE"/>
    <property type="match status" value="1"/>
</dbReference>
<organism evidence="8">
    <name type="scientific">Lygus hesperus</name>
    <name type="common">Western plant bug</name>
    <dbReference type="NCBI Taxonomy" id="30085"/>
    <lineage>
        <taxon>Eukaryota</taxon>
        <taxon>Metazoa</taxon>
        <taxon>Ecdysozoa</taxon>
        <taxon>Arthropoda</taxon>
        <taxon>Hexapoda</taxon>
        <taxon>Insecta</taxon>
        <taxon>Pterygota</taxon>
        <taxon>Neoptera</taxon>
        <taxon>Paraneoptera</taxon>
        <taxon>Hemiptera</taxon>
        <taxon>Heteroptera</taxon>
        <taxon>Panheteroptera</taxon>
        <taxon>Cimicomorpha</taxon>
        <taxon>Miridae</taxon>
        <taxon>Mirini</taxon>
        <taxon>Lygus</taxon>
    </lineage>
</organism>
<evidence type="ECO:0000256" key="6">
    <source>
        <dbReference type="ARBA" id="ARBA00023268"/>
    </source>
</evidence>
<dbReference type="CDD" id="cd09274">
    <property type="entry name" value="RNase_HI_RT_Ty3"/>
    <property type="match status" value="1"/>
</dbReference>
<dbReference type="EMBL" id="GBHO01023541">
    <property type="protein sequence ID" value="JAG20063.1"/>
    <property type="molecule type" value="Transcribed_RNA"/>
</dbReference>
<keyword evidence="4" id="KW-0255">Endonuclease</keyword>
<dbReference type="AlphaFoldDB" id="A0A0A9XMP5"/>
<dbReference type="EC" id="2.7.7.49" evidence="1"/>
<reference evidence="8" key="1">
    <citation type="journal article" date="2014" name="PLoS ONE">
        <title>Transcriptome-Based Identification of ABC Transporters in the Western Tarnished Plant Bug Lygus hesperus.</title>
        <authorList>
            <person name="Hull J.J."/>
            <person name="Chaney K."/>
            <person name="Geib S.M."/>
            <person name="Fabrick J.A."/>
            <person name="Brent C.S."/>
            <person name="Walsh D."/>
            <person name="Lavine L.C."/>
        </authorList>
    </citation>
    <scope>NUCLEOTIDE SEQUENCE</scope>
</reference>
<dbReference type="Pfam" id="PF17921">
    <property type="entry name" value="Integrase_H2C2"/>
    <property type="match status" value="1"/>
</dbReference>
<dbReference type="InterPro" id="IPR041577">
    <property type="entry name" value="RT_RNaseH_2"/>
</dbReference>
<dbReference type="InterPro" id="IPR036397">
    <property type="entry name" value="RNaseH_sf"/>
</dbReference>
<dbReference type="Gene3D" id="3.30.420.10">
    <property type="entry name" value="Ribonuclease H-like superfamily/Ribonuclease H"/>
    <property type="match status" value="1"/>
</dbReference>
<dbReference type="SUPFAM" id="SSF53098">
    <property type="entry name" value="Ribonuclease H-like"/>
    <property type="match status" value="1"/>
</dbReference>
<gene>
    <name evidence="8" type="primary">pol_373</name>
    <name evidence="8" type="ORF">CM83_33195</name>
</gene>
<dbReference type="SUPFAM" id="SSF56672">
    <property type="entry name" value="DNA/RNA polymerases"/>
    <property type="match status" value="1"/>
</dbReference>
<dbReference type="Pfam" id="PF17919">
    <property type="entry name" value="RT_RNaseH_2"/>
    <property type="match status" value="1"/>
</dbReference>
<feature type="non-terminal residue" evidence="8">
    <location>
        <position position="1"/>
    </location>
</feature>
<dbReference type="Pfam" id="PF00665">
    <property type="entry name" value="rve"/>
    <property type="match status" value="1"/>
</dbReference>